<evidence type="ECO:0000313" key="1">
    <source>
        <dbReference type="EMBL" id="AEW75308.1"/>
    </source>
</evidence>
<dbReference type="eggNOG" id="ENOG50339VV">
    <property type="taxonomic scope" value="Bacteria"/>
</dbReference>
<dbReference type="KEGG" id="eec:EcWSU1_03880"/>
<dbReference type="HOGENOM" id="CLU_185179_1_0_6"/>
<dbReference type="AlphaFoldDB" id="G8LER6"/>
<dbReference type="Pfam" id="PF10809">
    <property type="entry name" value="DUF2732"/>
    <property type="match status" value="1"/>
</dbReference>
<reference evidence="1 2" key="1">
    <citation type="journal article" date="2011" name="Stand. Genomic Sci.">
        <title>Complete genome of the onion pathogen Enterobacter cloacae EcWSU1.</title>
        <authorList>
            <person name="Humann J.L."/>
            <person name="Wildung M."/>
            <person name="Cheng C.H."/>
            <person name="Lee T."/>
            <person name="Stewart J.E."/>
            <person name="Drew J.C."/>
            <person name="Triplett E.W."/>
            <person name="Main D."/>
            <person name="Schroeder B.K."/>
        </authorList>
    </citation>
    <scope>NUCLEOTIDE SEQUENCE [LARGE SCALE GENOMIC DNA]</scope>
    <source>
        <strain evidence="1 2">EcWSU1</strain>
    </source>
</reference>
<gene>
    <name evidence="1" type="ORF">EcWSU1_03880</name>
</gene>
<proteinExistence type="predicted"/>
<accession>G8LER6</accession>
<evidence type="ECO:0008006" key="3">
    <source>
        <dbReference type="Google" id="ProtNLM"/>
    </source>
</evidence>
<dbReference type="Proteomes" id="UP000007838">
    <property type="component" value="Chromosome"/>
</dbReference>
<dbReference type="EMBL" id="CP002886">
    <property type="protein sequence ID" value="AEW75308.1"/>
    <property type="molecule type" value="Genomic_DNA"/>
</dbReference>
<name>G8LER6_9ENTR</name>
<dbReference type="InterPro" id="IPR020126">
    <property type="entry name" value="DUF2732"/>
</dbReference>
<organism evidence="1 2">
    <name type="scientific">Enterobacter ludwigii</name>
    <dbReference type="NCBI Taxonomy" id="299767"/>
    <lineage>
        <taxon>Bacteria</taxon>
        <taxon>Pseudomonadati</taxon>
        <taxon>Pseudomonadota</taxon>
        <taxon>Gammaproteobacteria</taxon>
        <taxon>Enterobacterales</taxon>
        <taxon>Enterobacteriaceae</taxon>
        <taxon>Enterobacter</taxon>
        <taxon>Enterobacter cloacae complex</taxon>
    </lineage>
</organism>
<sequence>MMRNSENRTFLNGREELQRLLVQAKMEERRARALAVSLRLEALASHIYKTGMCGEDAAELLCHEAARYERESQELH</sequence>
<evidence type="ECO:0000313" key="2">
    <source>
        <dbReference type="Proteomes" id="UP000007838"/>
    </source>
</evidence>
<protein>
    <recommendedName>
        <fullName evidence="3">DUF2732 domain-containing protein</fullName>
    </recommendedName>
</protein>